<protein>
    <submittedName>
        <fullName evidence="1">Uncharacterized protein</fullName>
    </submittedName>
</protein>
<gene>
    <name evidence="1" type="ORF">QN277_006419</name>
</gene>
<dbReference type="Proteomes" id="UP001293593">
    <property type="component" value="Unassembled WGS sequence"/>
</dbReference>
<evidence type="ECO:0000313" key="1">
    <source>
        <dbReference type="EMBL" id="KAK4256732.1"/>
    </source>
</evidence>
<reference evidence="1" key="1">
    <citation type="submission" date="2023-10" db="EMBL/GenBank/DDBJ databases">
        <title>Chromosome-level genome of the transformable northern wattle, Acacia crassicarpa.</title>
        <authorList>
            <person name="Massaro I."/>
            <person name="Sinha N.R."/>
            <person name="Poethig S."/>
            <person name="Leichty A.R."/>
        </authorList>
    </citation>
    <scope>NUCLEOTIDE SEQUENCE</scope>
    <source>
        <strain evidence="1">Acra3RX</strain>
        <tissue evidence="1">Leaf</tissue>
    </source>
</reference>
<organism evidence="1 2">
    <name type="scientific">Acacia crassicarpa</name>
    <name type="common">northern wattle</name>
    <dbReference type="NCBI Taxonomy" id="499986"/>
    <lineage>
        <taxon>Eukaryota</taxon>
        <taxon>Viridiplantae</taxon>
        <taxon>Streptophyta</taxon>
        <taxon>Embryophyta</taxon>
        <taxon>Tracheophyta</taxon>
        <taxon>Spermatophyta</taxon>
        <taxon>Magnoliopsida</taxon>
        <taxon>eudicotyledons</taxon>
        <taxon>Gunneridae</taxon>
        <taxon>Pentapetalae</taxon>
        <taxon>rosids</taxon>
        <taxon>fabids</taxon>
        <taxon>Fabales</taxon>
        <taxon>Fabaceae</taxon>
        <taxon>Caesalpinioideae</taxon>
        <taxon>mimosoid clade</taxon>
        <taxon>Acacieae</taxon>
        <taxon>Acacia</taxon>
    </lineage>
</organism>
<evidence type="ECO:0000313" key="2">
    <source>
        <dbReference type="Proteomes" id="UP001293593"/>
    </source>
</evidence>
<name>A0AAE1M7T0_9FABA</name>
<sequence length="21" mass="2478">MKDVDISCRRISSLCRFMETS</sequence>
<comment type="caution">
    <text evidence="1">The sequence shown here is derived from an EMBL/GenBank/DDBJ whole genome shotgun (WGS) entry which is preliminary data.</text>
</comment>
<proteinExistence type="predicted"/>
<dbReference type="EMBL" id="JAWXYG010000012">
    <property type="protein sequence ID" value="KAK4256732.1"/>
    <property type="molecule type" value="Genomic_DNA"/>
</dbReference>
<dbReference type="AlphaFoldDB" id="A0AAE1M7T0"/>
<keyword evidence="2" id="KW-1185">Reference proteome</keyword>
<accession>A0AAE1M7T0</accession>